<evidence type="ECO:0000256" key="2">
    <source>
        <dbReference type="ARBA" id="ARBA00022679"/>
    </source>
</evidence>
<dbReference type="PANTHER" id="PTHR48043">
    <property type="entry name" value="EG:EG0003.4 PROTEIN-RELATED"/>
    <property type="match status" value="1"/>
</dbReference>
<dbReference type="Proteomes" id="UP000800200">
    <property type="component" value="Unassembled WGS sequence"/>
</dbReference>
<evidence type="ECO:0000313" key="3">
    <source>
        <dbReference type="EMBL" id="KAF2177010.1"/>
    </source>
</evidence>
<dbReference type="InterPro" id="IPR050271">
    <property type="entry name" value="UDP-glycosyltransferase"/>
</dbReference>
<evidence type="ECO:0000256" key="1">
    <source>
        <dbReference type="ARBA" id="ARBA00022676"/>
    </source>
</evidence>
<keyword evidence="2 3" id="KW-0808">Transferase</keyword>
<keyword evidence="1" id="KW-0328">Glycosyltransferase</keyword>
<dbReference type="AlphaFoldDB" id="A0A6A6DGB7"/>
<dbReference type="OrthoDB" id="5835829at2759"/>
<accession>A0A6A6DGB7</accession>
<dbReference type="Gene3D" id="3.40.50.2000">
    <property type="entry name" value="Glycogen Phosphorylase B"/>
    <property type="match status" value="2"/>
</dbReference>
<dbReference type="PANTHER" id="PTHR48043:SF145">
    <property type="entry name" value="FI06409P-RELATED"/>
    <property type="match status" value="1"/>
</dbReference>
<dbReference type="CDD" id="cd03784">
    <property type="entry name" value="GT1_Gtf-like"/>
    <property type="match status" value="1"/>
</dbReference>
<dbReference type="GO" id="GO:0008194">
    <property type="term" value="F:UDP-glycosyltransferase activity"/>
    <property type="evidence" value="ECO:0007669"/>
    <property type="project" value="InterPro"/>
</dbReference>
<organism evidence="3 4">
    <name type="scientific">Zopfia rhizophila CBS 207.26</name>
    <dbReference type="NCBI Taxonomy" id="1314779"/>
    <lineage>
        <taxon>Eukaryota</taxon>
        <taxon>Fungi</taxon>
        <taxon>Dikarya</taxon>
        <taxon>Ascomycota</taxon>
        <taxon>Pezizomycotina</taxon>
        <taxon>Dothideomycetes</taxon>
        <taxon>Dothideomycetes incertae sedis</taxon>
        <taxon>Zopfiaceae</taxon>
        <taxon>Zopfia</taxon>
    </lineage>
</organism>
<proteinExistence type="predicted"/>
<dbReference type="EMBL" id="ML994696">
    <property type="protein sequence ID" value="KAF2177010.1"/>
    <property type="molecule type" value="Genomic_DNA"/>
</dbReference>
<sequence length="527" mass="57843">MADLPTAKILLVITGGGKSNAAPILEIARILHTRGHVIELATLAGNEHWARESGFITATHTLGPGIPKDVEEREYLAMSDWKNGRYTTDYSAMYRVRRFLASSWPAVYSSLSSIAGNKQIRPDLILADYCVDAVRDVQIRFGIPIVMHWSQMPTNMLHASYIPGIPGLQFEILTGEHASLWQRLLNDLLPLRLLGSAIRHERWQQKMRSAAGVSWRLPRVNKPDYLLLVNSFFGLEAAKDLPPLVVPVGPILSDDPAPLGPELKEFIGARPRILYISLGTHVLLRHDSLYKILTGVAKALGEGAFDGVIWAMGGLAQKQFDKSAILPTELGSENGTIGDLFAGVHPDVLLVAFAPQRAILEHSHTRVFLSHCGPASANEAAYHGVPVVGIGVYFDQLQCALRLRDAGVAIILDKTKFSADEVRTALRTITQDQGGSFRANCTRLRNIAHVASRRKFLAADLIEEVLADACPTASMGLRQRTPLHLQTADARMPRWKANAWDLKLIKLITVGFVVGVAYQIGKVGLQL</sequence>
<name>A0A6A6DGB7_9PEZI</name>
<dbReference type="InterPro" id="IPR002213">
    <property type="entry name" value="UDP_glucos_trans"/>
</dbReference>
<gene>
    <name evidence="3" type="ORF">K469DRAFT_677902</name>
</gene>
<protein>
    <submittedName>
        <fullName evidence="3">Glycosyltransferase family 1 protein</fullName>
    </submittedName>
</protein>
<reference evidence="3" key="1">
    <citation type="journal article" date="2020" name="Stud. Mycol.">
        <title>101 Dothideomycetes genomes: a test case for predicting lifestyles and emergence of pathogens.</title>
        <authorList>
            <person name="Haridas S."/>
            <person name="Albert R."/>
            <person name="Binder M."/>
            <person name="Bloem J."/>
            <person name="Labutti K."/>
            <person name="Salamov A."/>
            <person name="Andreopoulos B."/>
            <person name="Baker S."/>
            <person name="Barry K."/>
            <person name="Bills G."/>
            <person name="Bluhm B."/>
            <person name="Cannon C."/>
            <person name="Castanera R."/>
            <person name="Culley D."/>
            <person name="Daum C."/>
            <person name="Ezra D."/>
            <person name="Gonzalez J."/>
            <person name="Henrissat B."/>
            <person name="Kuo A."/>
            <person name="Liang C."/>
            <person name="Lipzen A."/>
            <person name="Lutzoni F."/>
            <person name="Magnuson J."/>
            <person name="Mondo S."/>
            <person name="Nolan M."/>
            <person name="Ohm R."/>
            <person name="Pangilinan J."/>
            <person name="Park H.-J."/>
            <person name="Ramirez L."/>
            <person name="Alfaro M."/>
            <person name="Sun H."/>
            <person name="Tritt A."/>
            <person name="Yoshinaga Y."/>
            <person name="Zwiers L.-H."/>
            <person name="Turgeon B."/>
            <person name="Goodwin S."/>
            <person name="Spatafora J."/>
            <person name="Crous P."/>
            <person name="Grigoriev I."/>
        </authorList>
    </citation>
    <scope>NUCLEOTIDE SEQUENCE</scope>
    <source>
        <strain evidence="3">CBS 207.26</strain>
    </source>
</reference>
<evidence type="ECO:0000313" key="4">
    <source>
        <dbReference type="Proteomes" id="UP000800200"/>
    </source>
</evidence>
<dbReference type="SUPFAM" id="SSF53756">
    <property type="entry name" value="UDP-Glycosyltransferase/glycogen phosphorylase"/>
    <property type="match status" value="1"/>
</dbReference>
<keyword evidence="4" id="KW-1185">Reference proteome</keyword>
<dbReference type="Pfam" id="PF00201">
    <property type="entry name" value="UDPGT"/>
    <property type="match status" value="1"/>
</dbReference>